<dbReference type="GO" id="GO:0005635">
    <property type="term" value="C:nuclear envelope"/>
    <property type="evidence" value="ECO:0007669"/>
    <property type="project" value="TreeGrafter"/>
</dbReference>
<feature type="region of interest" description="Disordered" evidence="4">
    <location>
        <begin position="122"/>
        <end position="152"/>
    </location>
</feature>
<dbReference type="SUPFAM" id="SSF48371">
    <property type="entry name" value="ARM repeat"/>
    <property type="match status" value="1"/>
</dbReference>
<evidence type="ECO:0000256" key="4">
    <source>
        <dbReference type="SAM" id="MobiDB-lite"/>
    </source>
</evidence>
<evidence type="ECO:0000256" key="1">
    <source>
        <dbReference type="ARBA" id="ARBA00004496"/>
    </source>
</evidence>
<evidence type="ECO:0000313" key="6">
    <source>
        <dbReference type="Proteomes" id="UP000230423"/>
    </source>
</evidence>
<comment type="subcellular location">
    <subcellularLocation>
        <location evidence="1">Cytoplasm</location>
    </subcellularLocation>
</comment>
<keyword evidence="6" id="KW-1185">Reference proteome</keyword>
<dbReference type="OrthoDB" id="760868at2759"/>
<protein>
    <submittedName>
        <fullName evidence="5">Uncharacterized protein</fullName>
    </submittedName>
</protein>
<dbReference type="AlphaFoldDB" id="A0A2G9UXE8"/>
<reference evidence="5 6" key="1">
    <citation type="submission" date="2015-09" db="EMBL/GenBank/DDBJ databases">
        <title>Draft genome of the parasitic nematode Teladorsagia circumcincta isolate WARC Sus (inbred).</title>
        <authorList>
            <person name="Mitreva M."/>
        </authorList>
    </citation>
    <scope>NUCLEOTIDE SEQUENCE [LARGE SCALE GENOMIC DNA]</scope>
    <source>
        <strain evidence="5 6">S</strain>
    </source>
</reference>
<dbReference type="Gene3D" id="1.25.10.10">
    <property type="entry name" value="Leucine-rich Repeat Variant"/>
    <property type="match status" value="1"/>
</dbReference>
<dbReference type="InterPro" id="IPR011989">
    <property type="entry name" value="ARM-like"/>
</dbReference>
<dbReference type="InterPro" id="IPR016024">
    <property type="entry name" value="ARM-type_fold"/>
</dbReference>
<dbReference type="EMBL" id="KZ345200">
    <property type="protein sequence ID" value="PIO74939.1"/>
    <property type="molecule type" value="Genomic_DNA"/>
</dbReference>
<dbReference type="PANTHER" id="PTHR10997">
    <property type="entry name" value="IMPORTIN-7, 8, 11"/>
    <property type="match status" value="1"/>
</dbReference>
<dbReference type="GO" id="GO:0006606">
    <property type="term" value="P:protein import into nucleus"/>
    <property type="evidence" value="ECO:0007669"/>
    <property type="project" value="TreeGrafter"/>
</dbReference>
<evidence type="ECO:0000256" key="3">
    <source>
        <dbReference type="ARBA" id="ARBA00022927"/>
    </source>
</evidence>
<dbReference type="Proteomes" id="UP000230423">
    <property type="component" value="Unassembled WGS sequence"/>
</dbReference>
<dbReference type="PANTHER" id="PTHR10997:SF18">
    <property type="entry name" value="D-IMPORTIN 7_RANBP7"/>
    <property type="match status" value="1"/>
</dbReference>
<evidence type="ECO:0000313" key="5">
    <source>
        <dbReference type="EMBL" id="PIO74939.1"/>
    </source>
</evidence>
<feature type="compositionally biased region" description="Acidic residues" evidence="4">
    <location>
        <begin position="128"/>
        <end position="142"/>
    </location>
</feature>
<keyword evidence="2" id="KW-0963">Cytoplasm</keyword>
<sequence>MLMLVLRRLTQPIGEGLTELKPLLLLVVVAALYTSHEIALRALAEIAPDHPNPLDYVCDELLACSKDIKGVHNRKMALFGICAFFNLPRESRPSTVNTNPQKVIDVAISIFDNLQRTLKAQAENRNEDDSDSDSDEESDDDVDTTKKKKSLNRRKLPEHLSDDDDEIDELTFDYIDAMSKDIKTFTGGNFDDDGSGESGDGTSFCEETDTEQFKTAFDEDTAPDVFVYFKNTMEKFEQAEPEIFQNMVHNLTTQQSTSLKELITICEQHVKSEESKQVEQAGGYDFKAAAAVPTEFNFAK</sequence>
<dbReference type="GO" id="GO:0005829">
    <property type="term" value="C:cytosol"/>
    <property type="evidence" value="ECO:0007669"/>
    <property type="project" value="TreeGrafter"/>
</dbReference>
<keyword evidence="3" id="KW-0813">Transport</keyword>
<organism evidence="5 6">
    <name type="scientific">Teladorsagia circumcincta</name>
    <name type="common">Brown stomach worm</name>
    <name type="synonym">Ostertagia circumcincta</name>
    <dbReference type="NCBI Taxonomy" id="45464"/>
    <lineage>
        <taxon>Eukaryota</taxon>
        <taxon>Metazoa</taxon>
        <taxon>Ecdysozoa</taxon>
        <taxon>Nematoda</taxon>
        <taxon>Chromadorea</taxon>
        <taxon>Rhabditida</taxon>
        <taxon>Rhabditina</taxon>
        <taxon>Rhabditomorpha</taxon>
        <taxon>Strongyloidea</taxon>
        <taxon>Trichostrongylidae</taxon>
        <taxon>Teladorsagia</taxon>
    </lineage>
</organism>
<name>A0A2G9UXE8_TELCI</name>
<evidence type="ECO:0000256" key="2">
    <source>
        <dbReference type="ARBA" id="ARBA00022490"/>
    </source>
</evidence>
<keyword evidence="3" id="KW-0653">Protein transport</keyword>
<accession>A0A2G9UXE8</accession>
<proteinExistence type="predicted"/>
<gene>
    <name evidence="5" type="ORF">TELCIR_03042</name>
</gene>